<evidence type="ECO:0000259" key="3">
    <source>
        <dbReference type="Pfam" id="PF07833"/>
    </source>
</evidence>
<dbReference type="Pfam" id="PF07833">
    <property type="entry name" value="Cu_amine_oxidN1"/>
    <property type="match status" value="1"/>
</dbReference>
<reference evidence="4" key="1">
    <citation type="submission" date="2020-10" db="EMBL/GenBank/DDBJ databases">
        <authorList>
            <person name="Gilroy R."/>
        </authorList>
    </citation>
    <scope>NUCLEOTIDE SEQUENCE</scope>
    <source>
        <strain evidence="4">CHK191-8634</strain>
    </source>
</reference>
<feature type="domain" description="Copper amine oxidase-like N-terminal" evidence="3">
    <location>
        <begin position="37"/>
        <end position="143"/>
    </location>
</feature>
<dbReference type="Gene3D" id="3.30.457.10">
    <property type="entry name" value="Copper amine oxidase-like, N-terminal domain"/>
    <property type="match status" value="2"/>
</dbReference>
<evidence type="ECO:0000313" key="4">
    <source>
        <dbReference type="EMBL" id="HIU43133.1"/>
    </source>
</evidence>
<organism evidence="4 5">
    <name type="scientific">Candidatus Ventrousia excrementavium</name>
    <dbReference type="NCBI Taxonomy" id="2840961"/>
    <lineage>
        <taxon>Bacteria</taxon>
        <taxon>Bacillati</taxon>
        <taxon>Bacillota</taxon>
        <taxon>Clostridia</taxon>
        <taxon>Eubacteriales</taxon>
        <taxon>Clostridiaceae</taxon>
        <taxon>Clostridiaceae incertae sedis</taxon>
        <taxon>Candidatus Ventrousia</taxon>
    </lineage>
</organism>
<dbReference type="SUPFAM" id="SSF55383">
    <property type="entry name" value="Copper amine oxidase, domain N"/>
    <property type="match status" value="2"/>
</dbReference>
<dbReference type="InterPro" id="IPR011105">
    <property type="entry name" value="Cell_wall_hydrolase_SleB"/>
</dbReference>
<proteinExistence type="predicted"/>
<feature type="domain" description="Cell wall hydrolase SleB" evidence="2">
    <location>
        <begin position="176"/>
        <end position="279"/>
    </location>
</feature>
<evidence type="ECO:0000313" key="5">
    <source>
        <dbReference type="Proteomes" id="UP000824073"/>
    </source>
</evidence>
<dbReference type="Proteomes" id="UP000824073">
    <property type="component" value="Unassembled WGS sequence"/>
</dbReference>
<keyword evidence="4" id="KW-0378">Hydrolase</keyword>
<comment type="caution">
    <text evidence="4">The sequence shown here is derived from an EMBL/GenBank/DDBJ whole genome shotgun (WGS) entry which is preliminary data.</text>
</comment>
<reference evidence="4" key="2">
    <citation type="journal article" date="2021" name="PeerJ">
        <title>Extensive microbial diversity within the chicken gut microbiome revealed by metagenomics and culture.</title>
        <authorList>
            <person name="Gilroy R."/>
            <person name="Ravi A."/>
            <person name="Getino M."/>
            <person name="Pursley I."/>
            <person name="Horton D.L."/>
            <person name="Alikhan N.F."/>
            <person name="Baker D."/>
            <person name="Gharbi K."/>
            <person name="Hall N."/>
            <person name="Watson M."/>
            <person name="Adriaenssens E.M."/>
            <person name="Foster-Nyarko E."/>
            <person name="Jarju S."/>
            <person name="Secka A."/>
            <person name="Antonio M."/>
            <person name="Oren A."/>
            <person name="Chaudhuri R.R."/>
            <person name="La Ragione R."/>
            <person name="Hildebrand F."/>
            <person name="Pallen M.J."/>
        </authorList>
    </citation>
    <scope>NUCLEOTIDE SEQUENCE</scope>
    <source>
        <strain evidence="4">CHK191-8634</strain>
    </source>
</reference>
<name>A0A9D1IT83_9CLOT</name>
<dbReference type="InterPro" id="IPR012854">
    <property type="entry name" value="Cu_amine_oxidase-like_N"/>
</dbReference>
<dbReference type="InterPro" id="IPR042047">
    <property type="entry name" value="SleB_dom1"/>
</dbReference>
<dbReference type="Gene3D" id="1.10.10.2520">
    <property type="entry name" value="Cell wall hydrolase SleB, domain 1"/>
    <property type="match status" value="1"/>
</dbReference>
<protein>
    <submittedName>
        <fullName evidence="4">Cell wall hydrolase</fullName>
    </submittedName>
</protein>
<dbReference type="InterPro" id="IPR036582">
    <property type="entry name" value="Mao_N_sf"/>
</dbReference>
<keyword evidence="1" id="KW-0732">Signal</keyword>
<feature type="chain" id="PRO_5038647274" evidence="1">
    <location>
        <begin position="27"/>
        <end position="280"/>
    </location>
</feature>
<dbReference type="GO" id="GO:0016787">
    <property type="term" value="F:hydrolase activity"/>
    <property type="evidence" value="ECO:0007669"/>
    <property type="project" value="UniProtKB-KW"/>
</dbReference>
<dbReference type="EMBL" id="DVMR01000027">
    <property type="protein sequence ID" value="HIU43133.1"/>
    <property type="molecule type" value="Genomic_DNA"/>
</dbReference>
<dbReference type="AlphaFoldDB" id="A0A9D1IT83"/>
<feature type="signal peptide" evidence="1">
    <location>
        <begin position="1"/>
        <end position="26"/>
    </location>
</feature>
<evidence type="ECO:0000256" key="1">
    <source>
        <dbReference type="SAM" id="SignalP"/>
    </source>
</evidence>
<accession>A0A9D1IT83</accession>
<sequence>MKYKRWTRLAAAVIMILVLSAAPLAAASSNTQVTVLLNGQKLLTDSPAVLKNGTTYVPLRAFAEAFSQAEVTWNDSTRTATVRAPGLNIEVRAGRKYMVANDRYFYMSKSILIQGGRVLVPVRALSAAYGVNVEWIASTRTVSLTGSGSPALNGAQYYDADSVLWLARIIHAESQGEPLDGKIAVGNVILNRVRSRDFPNTIYSVIFDKNNGVQFTPAANGSVYNTPGAESVIAAKLCLDGAEVVPRNCLYFLNAAAASNFWVPQNRPYLTTIGNHQFYG</sequence>
<dbReference type="Gene3D" id="6.20.240.60">
    <property type="match status" value="1"/>
</dbReference>
<dbReference type="Pfam" id="PF07486">
    <property type="entry name" value="Hydrolase_2"/>
    <property type="match status" value="1"/>
</dbReference>
<gene>
    <name evidence="4" type="ORF">IAB67_02420</name>
</gene>
<evidence type="ECO:0000259" key="2">
    <source>
        <dbReference type="Pfam" id="PF07486"/>
    </source>
</evidence>